<gene>
    <name evidence="1" type="ORF">GBAR_LOCUS933</name>
</gene>
<evidence type="ECO:0000313" key="1">
    <source>
        <dbReference type="EMBL" id="CAI7992144.1"/>
    </source>
</evidence>
<organism evidence="1 2">
    <name type="scientific">Geodia barretti</name>
    <name type="common">Barrett's horny sponge</name>
    <dbReference type="NCBI Taxonomy" id="519541"/>
    <lineage>
        <taxon>Eukaryota</taxon>
        <taxon>Metazoa</taxon>
        <taxon>Porifera</taxon>
        <taxon>Demospongiae</taxon>
        <taxon>Heteroscleromorpha</taxon>
        <taxon>Tetractinellida</taxon>
        <taxon>Astrophorina</taxon>
        <taxon>Geodiidae</taxon>
        <taxon>Geodia</taxon>
    </lineage>
</organism>
<dbReference type="AlphaFoldDB" id="A0AA35QUE0"/>
<keyword evidence="2" id="KW-1185">Reference proteome</keyword>
<evidence type="ECO:0000313" key="2">
    <source>
        <dbReference type="Proteomes" id="UP001174909"/>
    </source>
</evidence>
<comment type="caution">
    <text evidence="1">The sequence shown here is derived from an EMBL/GenBank/DDBJ whole genome shotgun (WGS) entry which is preliminary data.</text>
</comment>
<accession>A0AA35QUE0</accession>
<dbReference type="Proteomes" id="UP001174909">
    <property type="component" value="Unassembled WGS sequence"/>
</dbReference>
<proteinExistence type="predicted"/>
<reference evidence="1" key="1">
    <citation type="submission" date="2023-03" db="EMBL/GenBank/DDBJ databases">
        <authorList>
            <person name="Steffen K."/>
            <person name="Cardenas P."/>
        </authorList>
    </citation>
    <scope>NUCLEOTIDE SEQUENCE</scope>
</reference>
<feature type="non-terminal residue" evidence="1">
    <location>
        <position position="1"/>
    </location>
</feature>
<name>A0AA35QUE0_GEOBA</name>
<sequence length="276" mass="30431">MERISEIPRNQSSDCCGYRNQILDKFCAVQNANELKKCSGRFGYSNCKDRCLQCCEATSNLPATCTNPLTQFREPSRTDLCPAPPRLSYDDIINGVNGTLDSHLVYVDEHLIEQANDLDPEVFIRRVLGGFVMTYDEPNFGSCGGFPNEDFCPICTKLVEEQFSQCTEVNNGSEYFSLNVAKLNLTDLDFLESQENCPARYEGGSGGNGGNIDAGSLVDGTSANYFQQVSCIEAEEAGVRNSLPVYTPNRPTQPKIISATVYYNNNVSCITSLYTA</sequence>
<protein>
    <submittedName>
        <fullName evidence="1">Uncharacterized protein</fullName>
    </submittedName>
</protein>
<dbReference type="EMBL" id="CASHTH010000137">
    <property type="protein sequence ID" value="CAI7992144.1"/>
    <property type="molecule type" value="Genomic_DNA"/>
</dbReference>